<accession>A0ABS4FC99</accession>
<dbReference type="InterPro" id="IPR041522">
    <property type="entry name" value="CdaR_GGDEF"/>
</dbReference>
<keyword evidence="1" id="KW-0805">Transcription regulation</keyword>
<dbReference type="Gene3D" id="3.30.450.20">
    <property type="entry name" value="PAS domain"/>
    <property type="match status" value="1"/>
</dbReference>
<dbReference type="InterPro" id="IPR009057">
    <property type="entry name" value="Homeodomain-like_sf"/>
</dbReference>
<dbReference type="Gene3D" id="1.10.10.60">
    <property type="entry name" value="Homeodomain-like"/>
    <property type="match status" value="2"/>
</dbReference>
<evidence type="ECO:0000256" key="2">
    <source>
        <dbReference type="ARBA" id="ARBA00023125"/>
    </source>
</evidence>
<dbReference type="InterPro" id="IPR018060">
    <property type="entry name" value="HTH_AraC"/>
</dbReference>
<proteinExistence type="predicted"/>
<keyword evidence="4" id="KW-0472">Membrane</keyword>
<dbReference type="SUPFAM" id="SSF46689">
    <property type="entry name" value="Homeodomain-like"/>
    <property type="match status" value="1"/>
</dbReference>
<evidence type="ECO:0000256" key="1">
    <source>
        <dbReference type="ARBA" id="ARBA00023015"/>
    </source>
</evidence>
<keyword evidence="3" id="KW-0804">Transcription</keyword>
<dbReference type="EMBL" id="JAGGKI010000007">
    <property type="protein sequence ID" value="MBP1893878.1"/>
    <property type="molecule type" value="Genomic_DNA"/>
</dbReference>
<feature type="transmembrane region" description="Helical" evidence="4">
    <location>
        <begin position="20"/>
        <end position="43"/>
    </location>
</feature>
<feature type="domain" description="HTH araC/xylS-type" evidence="5">
    <location>
        <begin position="687"/>
        <end position="786"/>
    </location>
</feature>
<feature type="transmembrane region" description="Helical" evidence="4">
    <location>
        <begin position="316"/>
        <end position="337"/>
    </location>
</feature>
<keyword evidence="2" id="KW-0238">DNA-binding</keyword>
<evidence type="ECO:0000313" key="6">
    <source>
        <dbReference type="EMBL" id="MBP1893878.1"/>
    </source>
</evidence>
<dbReference type="GeneID" id="95404943"/>
<organism evidence="6 7">
    <name type="scientific">Paenibacillus lactis</name>
    <dbReference type="NCBI Taxonomy" id="228574"/>
    <lineage>
        <taxon>Bacteria</taxon>
        <taxon>Bacillati</taxon>
        <taxon>Bacillota</taxon>
        <taxon>Bacilli</taxon>
        <taxon>Bacillales</taxon>
        <taxon>Paenibacillaceae</taxon>
        <taxon>Paenibacillus</taxon>
    </lineage>
</organism>
<dbReference type="Pfam" id="PF17853">
    <property type="entry name" value="GGDEF_2"/>
    <property type="match status" value="1"/>
</dbReference>
<dbReference type="Pfam" id="PF12833">
    <property type="entry name" value="HTH_18"/>
    <property type="match status" value="1"/>
</dbReference>
<sequence length="790" mass="89715">MISIPGFIPGKRKRSSRGRVLKTMIVSYMLILLLPMTVGLFLYGRVENVMENNVERSNSAMLEQLRLSMDSKLKEVDILAKQIMFNPKLAHLLNLDRQDPAGAYRQVEFVRDYLNRYQSFVSGFVKDYYVHLQAGDVILKPGMRTDARTFYDKYYRFEHMEFETWKRTLLGSYHNKAFLPSNVLLQDPNQANGNPADVITYAQSLPFHEVSNIRGTLVIMIDGQQLQEMFRQIESANDSEIYILDKEQGVIASSSGSELSLQVTEKLAGPSGLFKTTLNGTDSMITFTESKEAGWHYVSVMPMDSVMERVSQLKRMALTVLVVSLVAGAAIACWFAYRQYSPVKRVVDAILQGKPVQDKPAANEYDFILQTIEGSLVEQRHLRERLFRQTPVIRADFLSRLIRGYIDPEHAGDHGGPSLATMGIHFASDKFAVIIVQAVNITRLSPEPSEQDWTQIRFIISNIGTDIANSGHQGFAVDLERDRVAILINFHPVEEVETGLFLHEIAERLLRVLEDRFHISVTIAVSSVHTGNGTIGSAYLEAMAALDYRMFSGRNSIIHFGHVRDIKHHYYYPIEFETQLVNHVRSGDTENVAKLLDNIYTMNFNSSGMTPELGRCLFFNIISTFLKILNLTNTDHESLLGPSFDPVKHIFGCSTSDEMHTETKRLYEKLSRLFHTEHSDHSIQLQQDLMVFIDRNLTDYNLGLGMIADHFGMTPQYISSFFKKMNQCNITDYITRARIEKAKTLMEQSELTNAQLAQLVGYTNDVVFIRAFKKLEGVTPGKYRVSASGH</sequence>
<keyword evidence="7" id="KW-1185">Reference proteome</keyword>
<evidence type="ECO:0000256" key="4">
    <source>
        <dbReference type="SAM" id="Phobius"/>
    </source>
</evidence>
<dbReference type="SMART" id="SM00342">
    <property type="entry name" value="HTH_ARAC"/>
    <property type="match status" value="1"/>
</dbReference>
<keyword evidence="4" id="KW-1133">Transmembrane helix</keyword>
<gene>
    <name evidence="6" type="ORF">J2Z18_002981</name>
</gene>
<evidence type="ECO:0000313" key="7">
    <source>
        <dbReference type="Proteomes" id="UP000706926"/>
    </source>
</evidence>
<reference evidence="6 7" key="1">
    <citation type="submission" date="2021-03" db="EMBL/GenBank/DDBJ databases">
        <title>Genomic Encyclopedia of Type Strains, Phase IV (KMG-IV): sequencing the most valuable type-strain genomes for metagenomic binning, comparative biology and taxonomic classification.</title>
        <authorList>
            <person name="Goeker M."/>
        </authorList>
    </citation>
    <scope>NUCLEOTIDE SEQUENCE [LARGE SCALE GENOMIC DNA]</scope>
    <source>
        <strain evidence="6 7">DSM 15596</strain>
    </source>
</reference>
<name>A0ABS4FC99_9BACL</name>
<dbReference type="RefSeq" id="WP_210094874.1">
    <property type="nucleotide sequence ID" value="NZ_CP139098.1"/>
</dbReference>
<keyword evidence="4" id="KW-0812">Transmembrane</keyword>
<evidence type="ECO:0000259" key="5">
    <source>
        <dbReference type="PROSITE" id="PS01124"/>
    </source>
</evidence>
<comment type="caution">
    <text evidence="6">The sequence shown here is derived from an EMBL/GenBank/DDBJ whole genome shotgun (WGS) entry which is preliminary data.</text>
</comment>
<protein>
    <submittedName>
        <fullName evidence="6">AraC-like DNA-binding protein</fullName>
    </submittedName>
</protein>
<dbReference type="PROSITE" id="PS01124">
    <property type="entry name" value="HTH_ARAC_FAMILY_2"/>
    <property type="match status" value="1"/>
</dbReference>
<dbReference type="Proteomes" id="UP000706926">
    <property type="component" value="Unassembled WGS sequence"/>
</dbReference>
<dbReference type="PANTHER" id="PTHR43280">
    <property type="entry name" value="ARAC-FAMILY TRANSCRIPTIONAL REGULATOR"/>
    <property type="match status" value="1"/>
</dbReference>
<evidence type="ECO:0000256" key="3">
    <source>
        <dbReference type="ARBA" id="ARBA00023163"/>
    </source>
</evidence>
<dbReference type="PANTHER" id="PTHR43280:SF28">
    <property type="entry name" value="HTH-TYPE TRANSCRIPTIONAL ACTIVATOR RHAS"/>
    <property type="match status" value="1"/>
</dbReference>